<comment type="caution">
    <text evidence="8">The sequence shown here is derived from an EMBL/GenBank/DDBJ whole genome shotgun (WGS) entry which is preliminary data.</text>
</comment>
<dbReference type="NCBIfam" id="NF003619">
    <property type="entry name" value="PRK05261.1-4"/>
    <property type="match status" value="1"/>
</dbReference>
<dbReference type="EMBL" id="QRCM01000001">
    <property type="protein sequence ID" value="TXG91646.1"/>
    <property type="molecule type" value="Genomic_DNA"/>
</dbReference>
<accession>A0A6P2CKG6</accession>
<dbReference type="PANTHER" id="PTHR31273:SF0">
    <property type="entry name" value="PHOSPHOKETOLASE-RELATED"/>
    <property type="match status" value="1"/>
</dbReference>
<sequence>MSYGGAPVEPVCLSGGPSLAHDRCSTANRLATGVVNPARAASGAPTLGTRERCGRAPPLREQSDESWHSPTKGQQVTEQVGTGSAYTDDELHEDLRWWAAANYLTVAQIYLQDNVLLREPLRAEHIKPRLLGHWGTSPGLSMIYTILNRHIVRTDTDWIYIAGPGHGGPAIVASTYLEGTYSEIYPEVSLDEAGVRALCRQFSTPGGIPSHVSVETPGSIHEGGELGYALVHAAGAAFDNPDLMVACVIGDGESETGPLSASWKLPAFLNPARDGAVLPILHLNGAKISGPTVPGRTPTYDVTEYLSGQGWDAIEVAGDDPEQVFRDFQRAVDESYVAVRALQERARGGEEVEGIRWPAIVLRTPKGWTGPHKVDGELVEGTFRAHQVPLHGVRDNPEHLAELETWMRSYAPQEIFDDAGAVAASVRALAPSGDKRMGASPYANGGRVRTELPLPAIADYALDVDPEAPGATVHETTRVLGEFMRDIYRATTTADGGGTFRLFCPDETHSNRLGAVFEATARAWQLPIEYYDDDLSPTGRVMEVLSEHLCEGWLEGYLLTGRHGLFASYEAFTMVCASMIIQHVKWLQHAHELEWRAPVSSLNVLLTSTCWRNDHNGFSHQGPGMIDALIPLSPEVVRIWLPPDSNTLLSISNHCFRSVDHVNLIVVDKQPHLQYLTLDAAEEHCAAGASIWRWASTEREGGRRPDIVLACAGDVPTQELLAAAQLLRDHTPDLVTRVVNVVDLMGLLPPADHPHGFSDEKFESLFTDDVHCIFAFHGYSRAVHELLHGRPDADRFHVRGFMEQGTTTTPFDMVVLNRMSRYHLALEAVRRATWRPDGADELENFCRSQLDRHRSYVVEHLEDMPEVRDWRWS</sequence>
<dbReference type="InterPro" id="IPR029061">
    <property type="entry name" value="THDP-binding"/>
</dbReference>
<dbReference type="Pfam" id="PF09363">
    <property type="entry name" value="XFP_C"/>
    <property type="match status" value="1"/>
</dbReference>
<evidence type="ECO:0000256" key="5">
    <source>
        <dbReference type="SAM" id="MobiDB-lite"/>
    </source>
</evidence>
<dbReference type="Pfam" id="PF09364">
    <property type="entry name" value="XFP_N"/>
    <property type="match status" value="1"/>
</dbReference>
<evidence type="ECO:0000256" key="2">
    <source>
        <dbReference type="ARBA" id="ARBA00005623"/>
    </source>
</evidence>
<reference evidence="8 9" key="1">
    <citation type="submission" date="2018-07" db="EMBL/GenBank/DDBJ databases">
        <title>Genome sequence of Rhodococcus rhodnii ATCC 35071 from Rhodnius prolixus.</title>
        <authorList>
            <person name="Patel V."/>
            <person name="Vogel K.J."/>
        </authorList>
    </citation>
    <scope>NUCLEOTIDE SEQUENCE [LARGE SCALE GENOMIC DNA]</scope>
    <source>
        <strain evidence="8 9">ATCC 35071</strain>
    </source>
</reference>
<dbReference type="Gene3D" id="3.40.50.920">
    <property type="match status" value="1"/>
</dbReference>
<dbReference type="Gene3D" id="3.40.50.970">
    <property type="match status" value="2"/>
</dbReference>
<keyword evidence="3" id="KW-0786">Thiamine pyrophosphate</keyword>
<evidence type="ECO:0000256" key="4">
    <source>
        <dbReference type="ARBA" id="ARBA00023239"/>
    </source>
</evidence>
<comment type="similarity">
    <text evidence="2">Belongs to the XFP family.</text>
</comment>
<protein>
    <submittedName>
        <fullName evidence="8">Phosphoketolase family protein</fullName>
    </submittedName>
</protein>
<dbReference type="PIRSF" id="PIRSF017245">
    <property type="entry name" value="Phosphoketolase"/>
    <property type="match status" value="1"/>
</dbReference>
<dbReference type="GO" id="GO:0005975">
    <property type="term" value="P:carbohydrate metabolic process"/>
    <property type="evidence" value="ECO:0007669"/>
    <property type="project" value="InterPro"/>
</dbReference>
<dbReference type="Proteomes" id="UP000471120">
    <property type="component" value="Unassembled WGS sequence"/>
</dbReference>
<evidence type="ECO:0000256" key="3">
    <source>
        <dbReference type="ARBA" id="ARBA00023052"/>
    </source>
</evidence>
<evidence type="ECO:0000313" key="9">
    <source>
        <dbReference type="Proteomes" id="UP000471120"/>
    </source>
</evidence>
<dbReference type="Pfam" id="PF03894">
    <property type="entry name" value="XFP"/>
    <property type="match status" value="1"/>
</dbReference>
<dbReference type="InterPro" id="IPR005593">
    <property type="entry name" value="Xul5P/Fru6P_PKetolase"/>
</dbReference>
<feature type="region of interest" description="Disordered" evidence="5">
    <location>
        <begin position="40"/>
        <end position="79"/>
    </location>
</feature>
<evidence type="ECO:0000256" key="1">
    <source>
        <dbReference type="ARBA" id="ARBA00001964"/>
    </source>
</evidence>
<dbReference type="InterPro" id="IPR009014">
    <property type="entry name" value="Transketo_C/PFOR_II"/>
</dbReference>
<feature type="domain" description="Xylulose 5-phosphate/Fructose 6-phosphate phosphoketolase C-terminal" evidence="6">
    <location>
        <begin position="669"/>
        <end position="872"/>
    </location>
</feature>
<dbReference type="InterPro" id="IPR019790">
    <property type="entry name" value="Xul5P/Fru6P_PKetolase_CS"/>
</dbReference>
<comment type="cofactor">
    <cofactor evidence="1">
        <name>thiamine diphosphate</name>
        <dbReference type="ChEBI" id="CHEBI:58937"/>
    </cofactor>
</comment>
<dbReference type="SUPFAM" id="SSF52518">
    <property type="entry name" value="Thiamin diphosphate-binding fold (THDP-binding)"/>
    <property type="match status" value="2"/>
</dbReference>
<name>A0A6P2CKG6_9NOCA</name>
<evidence type="ECO:0000313" key="8">
    <source>
        <dbReference type="EMBL" id="TXG91646.1"/>
    </source>
</evidence>
<dbReference type="PANTHER" id="PTHR31273">
    <property type="entry name" value="PHOSPHOKETOLASE-RELATED"/>
    <property type="match status" value="1"/>
</dbReference>
<gene>
    <name evidence="8" type="ORF">DW322_17410</name>
</gene>
<proteinExistence type="inferred from homology"/>
<evidence type="ECO:0000259" key="7">
    <source>
        <dbReference type="Pfam" id="PF09364"/>
    </source>
</evidence>
<organism evidence="8 9">
    <name type="scientific">Rhodococcus rhodnii</name>
    <dbReference type="NCBI Taxonomy" id="38312"/>
    <lineage>
        <taxon>Bacteria</taxon>
        <taxon>Bacillati</taxon>
        <taxon>Actinomycetota</taxon>
        <taxon>Actinomycetes</taxon>
        <taxon>Mycobacteriales</taxon>
        <taxon>Nocardiaceae</taxon>
        <taxon>Rhodococcus</taxon>
    </lineage>
</organism>
<dbReference type="InterPro" id="IPR018970">
    <property type="entry name" value="Xul5P/Fru6P_PKetolase_N"/>
</dbReference>
<dbReference type="AlphaFoldDB" id="A0A6P2CKG6"/>
<evidence type="ECO:0000259" key="6">
    <source>
        <dbReference type="Pfam" id="PF09363"/>
    </source>
</evidence>
<keyword evidence="4" id="KW-0456">Lyase</keyword>
<dbReference type="GO" id="GO:0000287">
    <property type="term" value="F:magnesium ion binding"/>
    <property type="evidence" value="ECO:0007669"/>
    <property type="project" value="UniProtKB-ARBA"/>
</dbReference>
<dbReference type="PROSITE" id="PS60002">
    <property type="entry name" value="PHOSPHOKETOLASE_1"/>
    <property type="match status" value="1"/>
</dbReference>
<dbReference type="GO" id="GO:0016832">
    <property type="term" value="F:aldehyde-lyase activity"/>
    <property type="evidence" value="ECO:0007669"/>
    <property type="project" value="InterPro"/>
</dbReference>
<dbReference type="InterPro" id="IPR018969">
    <property type="entry name" value="Xul5P/Fru6P_PKetolase_C"/>
</dbReference>
<feature type="compositionally biased region" description="Polar residues" evidence="5">
    <location>
        <begin position="68"/>
        <end position="79"/>
    </location>
</feature>
<feature type="domain" description="Xylulose 5-phosphate/Fructose 6-phosphate phosphoketolase N-terminal" evidence="7">
    <location>
        <begin position="87"/>
        <end position="447"/>
    </location>
</feature>